<dbReference type="InterPro" id="IPR022755">
    <property type="entry name" value="Znf_C2H2_jaz"/>
</dbReference>
<keyword evidence="3" id="KW-0963">Cytoplasm</keyword>
<gene>
    <name evidence="12" type="ORF">RRG08_039088</name>
</gene>
<dbReference type="SUPFAM" id="SSF57667">
    <property type="entry name" value="beta-beta-alpha zinc fingers"/>
    <property type="match status" value="1"/>
</dbReference>
<evidence type="ECO:0000256" key="7">
    <source>
        <dbReference type="ARBA" id="ARBA00022833"/>
    </source>
</evidence>
<evidence type="ECO:0000256" key="2">
    <source>
        <dbReference type="ARBA" id="ARBA00004496"/>
    </source>
</evidence>
<dbReference type="PANTHER" id="PTHR46095:SF1">
    <property type="entry name" value="ZINC FINGER PROTEIN 593"/>
    <property type="match status" value="1"/>
</dbReference>
<dbReference type="GO" id="GO:0043021">
    <property type="term" value="F:ribonucleoprotein complex binding"/>
    <property type="evidence" value="ECO:0007669"/>
    <property type="project" value="UniProtKB-ARBA"/>
</dbReference>
<dbReference type="AlphaFoldDB" id="A0AAE0YJ02"/>
<evidence type="ECO:0000313" key="13">
    <source>
        <dbReference type="Proteomes" id="UP001283361"/>
    </source>
</evidence>
<feature type="compositionally biased region" description="Basic residues" evidence="10">
    <location>
        <begin position="1"/>
        <end position="11"/>
    </location>
</feature>
<keyword evidence="13" id="KW-1185">Reference proteome</keyword>
<evidence type="ECO:0000256" key="3">
    <source>
        <dbReference type="ARBA" id="ARBA00022490"/>
    </source>
</evidence>
<keyword evidence="5" id="KW-0479">Metal-binding</keyword>
<evidence type="ECO:0000256" key="6">
    <source>
        <dbReference type="ARBA" id="ARBA00022771"/>
    </source>
</evidence>
<dbReference type="InterPro" id="IPR003604">
    <property type="entry name" value="Matrin/U1-like-C_Znf_C2H2"/>
</dbReference>
<evidence type="ECO:0000259" key="11">
    <source>
        <dbReference type="SMART" id="SM00451"/>
    </source>
</evidence>
<dbReference type="SMART" id="SM00451">
    <property type="entry name" value="ZnF_U1"/>
    <property type="match status" value="1"/>
</dbReference>
<dbReference type="FunFam" id="3.30.160.60:FF:000299">
    <property type="entry name" value="Zinc finger protein 593"/>
    <property type="match status" value="1"/>
</dbReference>
<proteinExistence type="inferred from homology"/>
<dbReference type="InterPro" id="IPR051879">
    <property type="entry name" value="C2H2-ZF_Maturation_Protein"/>
</dbReference>
<dbReference type="GO" id="GO:0003676">
    <property type="term" value="F:nucleic acid binding"/>
    <property type="evidence" value="ECO:0007669"/>
    <property type="project" value="InterPro"/>
</dbReference>
<evidence type="ECO:0000256" key="1">
    <source>
        <dbReference type="ARBA" id="ARBA00004123"/>
    </source>
</evidence>
<keyword evidence="6" id="KW-0863">Zinc-finger</keyword>
<evidence type="ECO:0000256" key="4">
    <source>
        <dbReference type="ARBA" id="ARBA00022517"/>
    </source>
</evidence>
<dbReference type="Proteomes" id="UP001283361">
    <property type="component" value="Unassembled WGS sequence"/>
</dbReference>
<name>A0AAE0YJ02_9GAST</name>
<feature type="region of interest" description="Disordered" evidence="10">
    <location>
        <begin position="1"/>
        <end position="33"/>
    </location>
</feature>
<sequence length="135" mass="15406">MGRNRLKKMHKGDKPLKEKYRTKRRTRDLDLIHGDMKSPGSLLNQEVDLDKPGAAQCYCLTCAKYCIDEKALSDHFRGKPHKRRLKALETEPYTQEEAERAAGMGCYIAPKKVEVLLQERLGTEDKEGDTSMKPA</sequence>
<reference evidence="12" key="1">
    <citation type="journal article" date="2023" name="G3 (Bethesda)">
        <title>A reference genome for the long-term kleptoplast-retaining sea slug Elysia crispata morphotype clarki.</title>
        <authorList>
            <person name="Eastman K.E."/>
            <person name="Pendleton A.L."/>
            <person name="Shaikh M.A."/>
            <person name="Suttiyut T."/>
            <person name="Ogas R."/>
            <person name="Tomko P."/>
            <person name="Gavelis G."/>
            <person name="Widhalm J.R."/>
            <person name="Wisecaver J.H."/>
        </authorList>
    </citation>
    <scope>NUCLEOTIDE SEQUENCE</scope>
    <source>
        <strain evidence="12">ECLA1</strain>
    </source>
</reference>
<evidence type="ECO:0000256" key="10">
    <source>
        <dbReference type="SAM" id="MobiDB-lite"/>
    </source>
</evidence>
<dbReference type="GO" id="GO:0005737">
    <property type="term" value="C:cytoplasm"/>
    <property type="evidence" value="ECO:0007669"/>
    <property type="project" value="UniProtKB-SubCell"/>
</dbReference>
<keyword evidence="7" id="KW-0862">Zinc</keyword>
<evidence type="ECO:0000313" key="12">
    <source>
        <dbReference type="EMBL" id="KAK3746663.1"/>
    </source>
</evidence>
<comment type="subcellular location">
    <subcellularLocation>
        <location evidence="2">Cytoplasm</location>
    </subcellularLocation>
    <subcellularLocation>
        <location evidence="1">Nucleus</location>
    </subcellularLocation>
</comment>
<comment type="caution">
    <text evidence="12">The sequence shown here is derived from an EMBL/GenBank/DDBJ whole genome shotgun (WGS) entry which is preliminary data.</text>
</comment>
<dbReference type="GO" id="GO:0005634">
    <property type="term" value="C:nucleus"/>
    <property type="evidence" value="ECO:0007669"/>
    <property type="project" value="UniProtKB-SubCell"/>
</dbReference>
<evidence type="ECO:0000256" key="9">
    <source>
        <dbReference type="ARBA" id="ARBA00038064"/>
    </source>
</evidence>
<organism evidence="12 13">
    <name type="scientific">Elysia crispata</name>
    <name type="common">lettuce slug</name>
    <dbReference type="NCBI Taxonomy" id="231223"/>
    <lineage>
        <taxon>Eukaryota</taxon>
        <taxon>Metazoa</taxon>
        <taxon>Spiralia</taxon>
        <taxon>Lophotrochozoa</taxon>
        <taxon>Mollusca</taxon>
        <taxon>Gastropoda</taxon>
        <taxon>Heterobranchia</taxon>
        <taxon>Euthyneura</taxon>
        <taxon>Panpulmonata</taxon>
        <taxon>Sacoglossa</taxon>
        <taxon>Placobranchoidea</taxon>
        <taxon>Plakobranchidae</taxon>
        <taxon>Elysia</taxon>
    </lineage>
</organism>
<accession>A0AAE0YJ02</accession>
<comment type="similarity">
    <text evidence="9">Belongs to the ZNF593/BUD20 C2H2-type zinc-finger protein family.</text>
</comment>
<keyword evidence="8" id="KW-0539">Nucleus</keyword>
<feature type="domain" description="U1-type" evidence="11">
    <location>
        <begin position="54"/>
        <end position="88"/>
    </location>
</feature>
<dbReference type="Pfam" id="PF12171">
    <property type="entry name" value="zf-C2H2_jaz"/>
    <property type="match status" value="1"/>
</dbReference>
<dbReference type="PANTHER" id="PTHR46095">
    <property type="entry name" value="ZINC FINGER PROTEIN 593"/>
    <property type="match status" value="1"/>
</dbReference>
<protein>
    <recommendedName>
        <fullName evidence="11">U1-type domain-containing protein</fullName>
    </recommendedName>
</protein>
<dbReference type="InterPro" id="IPR036236">
    <property type="entry name" value="Znf_C2H2_sf"/>
</dbReference>
<dbReference type="EMBL" id="JAWDGP010006127">
    <property type="protein sequence ID" value="KAK3746663.1"/>
    <property type="molecule type" value="Genomic_DNA"/>
</dbReference>
<keyword evidence="4" id="KW-0690">Ribosome biogenesis</keyword>
<evidence type="ECO:0000256" key="5">
    <source>
        <dbReference type="ARBA" id="ARBA00022723"/>
    </source>
</evidence>
<dbReference type="GO" id="GO:0008270">
    <property type="term" value="F:zinc ion binding"/>
    <property type="evidence" value="ECO:0007669"/>
    <property type="project" value="UniProtKB-KW"/>
</dbReference>
<dbReference type="Gene3D" id="3.30.160.60">
    <property type="entry name" value="Classic Zinc Finger"/>
    <property type="match status" value="1"/>
</dbReference>
<dbReference type="GO" id="GO:0042254">
    <property type="term" value="P:ribosome biogenesis"/>
    <property type="evidence" value="ECO:0007669"/>
    <property type="project" value="UniProtKB-KW"/>
</dbReference>
<evidence type="ECO:0000256" key="8">
    <source>
        <dbReference type="ARBA" id="ARBA00023242"/>
    </source>
</evidence>